<keyword evidence="1" id="KW-0732">Signal</keyword>
<dbReference type="AlphaFoldDB" id="A0A3N1PVA9"/>
<gene>
    <name evidence="2" type="ORF">EDC28_101376</name>
</gene>
<dbReference type="InterPro" id="IPR021307">
    <property type="entry name" value="DUF2884"/>
</dbReference>
<dbReference type="RefSeq" id="WP_050657965.1">
    <property type="nucleotide sequence ID" value="NZ_JBLXAC010000002.1"/>
</dbReference>
<dbReference type="EMBL" id="RJUL01000001">
    <property type="protein sequence ID" value="ROQ30690.1"/>
    <property type="molecule type" value="Genomic_DNA"/>
</dbReference>
<evidence type="ECO:0000313" key="3">
    <source>
        <dbReference type="Proteomes" id="UP000268033"/>
    </source>
</evidence>
<organism evidence="2 3">
    <name type="scientific">Gallaecimonas pentaromativorans</name>
    <dbReference type="NCBI Taxonomy" id="584787"/>
    <lineage>
        <taxon>Bacteria</taxon>
        <taxon>Pseudomonadati</taxon>
        <taxon>Pseudomonadota</taxon>
        <taxon>Gammaproteobacteria</taxon>
        <taxon>Enterobacterales</taxon>
        <taxon>Gallaecimonadaceae</taxon>
        <taxon>Gallaecimonas</taxon>
    </lineage>
</organism>
<name>A0A3N1PVA9_9GAMM</name>
<accession>A0A3N1PVA9</accession>
<proteinExistence type="predicted"/>
<dbReference type="Pfam" id="PF11101">
    <property type="entry name" value="DUF2884"/>
    <property type="match status" value="1"/>
</dbReference>
<dbReference type="Proteomes" id="UP000268033">
    <property type="component" value="Unassembled WGS sequence"/>
</dbReference>
<comment type="caution">
    <text evidence="2">The sequence shown here is derived from an EMBL/GenBank/DDBJ whole genome shotgun (WGS) entry which is preliminary data.</text>
</comment>
<evidence type="ECO:0000313" key="2">
    <source>
        <dbReference type="EMBL" id="ROQ30690.1"/>
    </source>
</evidence>
<feature type="chain" id="PRO_5018149385" evidence="1">
    <location>
        <begin position="21"/>
        <end position="259"/>
    </location>
</feature>
<dbReference type="OrthoDB" id="6397557at2"/>
<reference evidence="2 3" key="1">
    <citation type="submission" date="2018-11" db="EMBL/GenBank/DDBJ databases">
        <title>Genomic Encyclopedia of Type Strains, Phase IV (KMG-IV): sequencing the most valuable type-strain genomes for metagenomic binning, comparative biology and taxonomic classification.</title>
        <authorList>
            <person name="Goeker M."/>
        </authorList>
    </citation>
    <scope>NUCLEOTIDE SEQUENCE [LARGE SCALE GENOMIC DNA]</scope>
    <source>
        <strain evidence="2 3">DSM 21945</strain>
    </source>
</reference>
<sequence length="259" mass="28135">MKKALIPALSLLLLAPLAQATNMNLNLDEKCEMTLPHDMRLDKSGFTVADKDKTLMRYQDGTLVIGGKTQSLSAQQRQALDGFNRDLRTSAESAARLGLKALDLAAEVTTGVLKDVLGTDAADEVEAGLAEARVKLDSKLHEQGGTWYVGAGSWDQDNDDFLGKDFEKRIERAVQKSMGNMFSQLGQAMSSGDGSFEENIQAWADNLESKAKKIEAEADAKGDAIKSDANALCGQLMAIDKQDNAFKSQFDGWVEVIEQ</sequence>
<evidence type="ECO:0000256" key="1">
    <source>
        <dbReference type="SAM" id="SignalP"/>
    </source>
</evidence>
<dbReference type="STRING" id="584787.GCA_001247655_01966"/>
<feature type="signal peptide" evidence="1">
    <location>
        <begin position="1"/>
        <end position="20"/>
    </location>
</feature>
<protein>
    <submittedName>
        <fullName evidence="2">DUF2884 family protein</fullName>
    </submittedName>
</protein>
<keyword evidence="3" id="KW-1185">Reference proteome</keyword>